<sequence>MKLKLYSLSFSLALAVAPAVATPWLDTQDNYLRQSLQSLAQAGLLSGPVNTYPIMWKNIAIDLNRIDSAALSPALQFAVAHLRSALTVNRQSQQTGLKLKANSATANHQYFGETYYEDAAASLFHEVQSDAVAGRLQVNQRQLDDNNTEQASTLDGSYLALIRGNWVLQVDQAAVWWGPGQQSSLLLSNNARPMPSVRLTRHGWQADERSWLRWLGPWSATTFLGYGQHDSVVPQTRYWGGRLTLRPVPAIELGASRVIQWGGQGRSNGFSTLWDLVSYDKRDEIPADQRAAVDAAWHLQLAGFPLTLYTELADDDNQSGAPDELLQLWGVRSYFGEASGIHTVNLEYSDTYLKCADQLDAGECAYQGGLYPDGYRRYGRIIGSGYGADAEVLSSAYHYQTTAGISWSAQLTLARYHQVAVSDTSWQLKLEHRRGLFDGLLSLQLRYLQQSPLRPELDRQVSAAGSWEYRF</sequence>
<organism evidence="2 3">
    <name type="scientific">Rheinheimera tilapiae</name>
    <dbReference type="NCBI Taxonomy" id="875043"/>
    <lineage>
        <taxon>Bacteria</taxon>
        <taxon>Pseudomonadati</taxon>
        <taxon>Pseudomonadota</taxon>
        <taxon>Gammaproteobacteria</taxon>
        <taxon>Chromatiales</taxon>
        <taxon>Chromatiaceae</taxon>
        <taxon>Rheinheimera</taxon>
    </lineage>
</organism>
<accession>A0ABV6BED0</accession>
<dbReference type="Proteomes" id="UP001589813">
    <property type="component" value="Unassembled WGS sequence"/>
</dbReference>
<reference evidence="2 3" key="1">
    <citation type="submission" date="2024-09" db="EMBL/GenBank/DDBJ databases">
        <authorList>
            <person name="Sun Q."/>
            <person name="Mori K."/>
        </authorList>
    </citation>
    <scope>NUCLEOTIDE SEQUENCE [LARGE SCALE GENOMIC DNA]</scope>
    <source>
        <strain evidence="2 3">KCTC 23315</strain>
    </source>
</reference>
<dbReference type="RefSeq" id="WP_377244708.1">
    <property type="nucleotide sequence ID" value="NZ_JBHLXP010000003.1"/>
</dbReference>
<evidence type="ECO:0000256" key="1">
    <source>
        <dbReference type="SAM" id="SignalP"/>
    </source>
</evidence>
<protein>
    <submittedName>
        <fullName evidence="2">Capsule assembly Wzi family protein</fullName>
    </submittedName>
</protein>
<dbReference type="Gene3D" id="2.40.160.130">
    <property type="entry name" value="Capsule assembly protein Wzi"/>
    <property type="match status" value="1"/>
</dbReference>
<keyword evidence="1" id="KW-0732">Signal</keyword>
<gene>
    <name evidence="2" type="ORF">ACFFJP_13145</name>
</gene>
<evidence type="ECO:0000313" key="2">
    <source>
        <dbReference type="EMBL" id="MFC0049236.1"/>
    </source>
</evidence>
<dbReference type="EMBL" id="JBHLXP010000003">
    <property type="protein sequence ID" value="MFC0049236.1"/>
    <property type="molecule type" value="Genomic_DNA"/>
</dbReference>
<feature type="chain" id="PRO_5046044327" evidence="1">
    <location>
        <begin position="22"/>
        <end position="471"/>
    </location>
</feature>
<feature type="signal peptide" evidence="1">
    <location>
        <begin position="1"/>
        <end position="21"/>
    </location>
</feature>
<dbReference type="Pfam" id="PF14052">
    <property type="entry name" value="Caps_assemb_Wzi"/>
    <property type="match status" value="1"/>
</dbReference>
<name>A0ABV6BED0_9GAMM</name>
<dbReference type="InterPro" id="IPR026950">
    <property type="entry name" value="Caps_assemb_Wzi"/>
</dbReference>
<proteinExistence type="predicted"/>
<keyword evidence="3" id="KW-1185">Reference proteome</keyword>
<evidence type="ECO:0000313" key="3">
    <source>
        <dbReference type="Proteomes" id="UP001589813"/>
    </source>
</evidence>
<comment type="caution">
    <text evidence="2">The sequence shown here is derived from an EMBL/GenBank/DDBJ whole genome shotgun (WGS) entry which is preliminary data.</text>
</comment>
<dbReference type="InterPro" id="IPR038636">
    <property type="entry name" value="Wzi_sf"/>
</dbReference>